<evidence type="ECO:0000313" key="4">
    <source>
        <dbReference type="Proteomes" id="UP000283295"/>
    </source>
</evidence>
<dbReference type="OrthoDB" id="9814991at2"/>
<feature type="transmembrane region" description="Helical" evidence="2">
    <location>
        <begin position="76"/>
        <end position="96"/>
    </location>
</feature>
<feature type="region of interest" description="Disordered" evidence="1">
    <location>
        <begin position="217"/>
        <end position="270"/>
    </location>
</feature>
<gene>
    <name evidence="3" type="ORF">DWX94_11370</name>
</gene>
<dbReference type="Pfam" id="PF04854">
    <property type="entry name" value="DUF624"/>
    <property type="match status" value="1"/>
</dbReference>
<comment type="caution">
    <text evidence="3">The sequence shown here is derived from an EMBL/GenBank/DDBJ whole genome shotgun (WGS) entry which is preliminary data.</text>
</comment>
<feature type="compositionally biased region" description="Basic and acidic residues" evidence="1">
    <location>
        <begin position="254"/>
        <end position="264"/>
    </location>
</feature>
<feature type="compositionally biased region" description="Basic and acidic residues" evidence="1">
    <location>
        <begin position="235"/>
        <end position="245"/>
    </location>
</feature>
<feature type="transmembrane region" description="Helical" evidence="2">
    <location>
        <begin position="150"/>
        <end position="169"/>
    </location>
</feature>
<dbReference type="InterPro" id="IPR006938">
    <property type="entry name" value="DUF624"/>
</dbReference>
<evidence type="ECO:0000256" key="1">
    <source>
        <dbReference type="SAM" id="MobiDB-lite"/>
    </source>
</evidence>
<proteinExistence type="predicted"/>
<dbReference type="EMBL" id="QRVK01000035">
    <property type="protein sequence ID" value="RGS38808.1"/>
    <property type="molecule type" value="Genomic_DNA"/>
</dbReference>
<feature type="transmembrane region" description="Helical" evidence="2">
    <location>
        <begin position="108"/>
        <end position="129"/>
    </location>
</feature>
<evidence type="ECO:0000256" key="2">
    <source>
        <dbReference type="SAM" id="Phobius"/>
    </source>
</evidence>
<keyword evidence="2" id="KW-1133">Transmembrane helix</keyword>
<organism evidence="3 4">
    <name type="scientific">Coprococcus eutactus</name>
    <dbReference type="NCBI Taxonomy" id="33043"/>
    <lineage>
        <taxon>Bacteria</taxon>
        <taxon>Bacillati</taxon>
        <taxon>Bacillota</taxon>
        <taxon>Clostridia</taxon>
        <taxon>Lachnospirales</taxon>
        <taxon>Lachnospiraceae</taxon>
        <taxon>Coprococcus</taxon>
    </lineage>
</organism>
<feature type="transmembrane region" description="Helical" evidence="2">
    <location>
        <begin position="20"/>
        <end position="46"/>
    </location>
</feature>
<dbReference type="Proteomes" id="UP000283295">
    <property type="component" value="Unassembled WGS sequence"/>
</dbReference>
<evidence type="ECO:0000313" key="3">
    <source>
        <dbReference type="EMBL" id="RGS38808.1"/>
    </source>
</evidence>
<protein>
    <submittedName>
        <fullName evidence="3">DUF624 domain-containing protein</fullName>
    </submittedName>
</protein>
<accession>A0A3R5WKK6</accession>
<dbReference type="AlphaFoldDB" id="A0A3R5WKK6"/>
<name>A0A3R5WKK6_9FIRM</name>
<keyword evidence="2" id="KW-0812">Transmembrane</keyword>
<sequence>MNIFNSDGWFARIFGTIGDIIVVNILFIICSIPIFTMGASMSAMYYTLLKKQRTDETGGIIKLFFRGFKDNFKKSTIAWLLFLLIAFVFSLDFNLFGKGGPQENKLMYYTSVIFFILICFIAIYLFPVISAFENTLKNLILQSIYMAAKNFIFTIIIMILYTLPAYFLLASPQVFMVGIFILIVCGFGLIAYLSSFMFIKAFSPYLEDVTKQYTDDDPDSWMRSNEVSDDPSGESDSKILPDKSSSDQVSSSQKDSRKVTKKLEVSNANK</sequence>
<keyword evidence="2" id="KW-0472">Membrane</keyword>
<reference evidence="3 4" key="1">
    <citation type="submission" date="2018-08" db="EMBL/GenBank/DDBJ databases">
        <title>A genome reference for cultivated species of the human gut microbiota.</title>
        <authorList>
            <person name="Zou Y."/>
            <person name="Xue W."/>
            <person name="Luo G."/>
        </authorList>
    </citation>
    <scope>NUCLEOTIDE SEQUENCE [LARGE SCALE GENOMIC DNA]</scope>
    <source>
        <strain evidence="3 4">AF22-21</strain>
    </source>
</reference>
<feature type="transmembrane region" description="Helical" evidence="2">
    <location>
        <begin position="175"/>
        <end position="199"/>
    </location>
</feature>